<dbReference type="EMBL" id="JAFBMS010000118">
    <property type="protein sequence ID" value="KAG9335517.1"/>
    <property type="molecule type" value="Genomic_DNA"/>
</dbReference>
<name>A0A8T2NGD9_9TELE</name>
<sequence length="64" mass="7562">MIDICNNLTGYFLAAFLFVEGQMRRSVAGKTHPKMRWNWMMTMTDMGGNSFKRREEPRTRLFIA</sequence>
<evidence type="ECO:0000313" key="1">
    <source>
        <dbReference type="EMBL" id="KAG9335517.1"/>
    </source>
</evidence>
<protein>
    <submittedName>
        <fullName evidence="1">Uncharacterized protein</fullName>
    </submittedName>
</protein>
<evidence type="ECO:0000313" key="2">
    <source>
        <dbReference type="Proteomes" id="UP000824540"/>
    </source>
</evidence>
<keyword evidence="2" id="KW-1185">Reference proteome</keyword>
<accession>A0A8T2NGD9</accession>
<dbReference type="Proteomes" id="UP000824540">
    <property type="component" value="Unassembled WGS sequence"/>
</dbReference>
<dbReference type="AlphaFoldDB" id="A0A8T2NGD9"/>
<reference evidence="1" key="1">
    <citation type="thesis" date="2021" institute="BYU ScholarsArchive" country="Provo, UT, USA">
        <title>Applications of and Algorithms for Genome Assembly and Genomic Analyses with an Emphasis on Marine Teleosts.</title>
        <authorList>
            <person name="Pickett B.D."/>
        </authorList>
    </citation>
    <scope>NUCLEOTIDE SEQUENCE</scope>
    <source>
        <strain evidence="1">HI-2016</strain>
    </source>
</reference>
<gene>
    <name evidence="1" type="ORF">JZ751_004543</name>
</gene>
<organism evidence="1 2">
    <name type="scientific">Albula glossodonta</name>
    <name type="common">roundjaw bonefish</name>
    <dbReference type="NCBI Taxonomy" id="121402"/>
    <lineage>
        <taxon>Eukaryota</taxon>
        <taxon>Metazoa</taxon>
        <taxon>Chordata</taxon>
        <taxon>Craniata</taxon>
        <taxon>Vertebrata</taxon>
        <taxon>Euteleostomi</taxon>
        <taxon>Actinopterygii</taxon>
        <taxon>Neopterygii</taxon>
        <taxon>Teleostei</taxon>
        <taxon>Albuliformes</taxon>
        <taxon>Albulidae</taxon>
        <taxon>Albula</taxon>
    </lineage>
</organism>
<proteinExistence type="predicted"/>
<comment type="caution">
    <text evidence="1">The sequence shown here is derived from an EMBL/GenBank/DDBJ whole genome shotgun (WGS) entry which is preliminary data.</text>
</comment>